<feature type="region of interest" description="Disordered" evidence="1">
    <location>
        <begin position="1"/>
        <end position="29"/>
    </location>
</feature>
<dbReference type="AlphaFoldDB" id="A0A8T2N0U0"/>
<evidence type="ECO:0000313" key="4">
    <source>
        <dbReference type="Proteomes" id="UP000824540"/>
    </source>
</evidence>
<accession>A0A8T2N0U0</accession>
<name>A0A8T2N0U0_9TELE</name>
<dbReference type="Proteomes" id="UP000824540">
    <property type="component" value="Unassembled WGS sequence"/>
</dbReference>
<proteinExistence type="predicted"/>
<keyword evidence="2" id="KW-0812">Transmembrane</keyword>
<sequence length="88" mass="9630">MTSTDILFGAPPQKGGENEQQDTSPLDSKDTKMAVGVTSLVLGVAFLLWGVFVSCCSDDAVPHFTSRRTNRRRSLRSADEIPVNVIYK</sequence>
<keyword evidence="4" id="KW-1185">Reference proteome</keyword>
<keyword evidence="2" id="KW-1133">Transmembrane helix</keyword>
<keyword evidence="2" id="KW-0472">Membrane</keyword>
<evidence type="ECO:0000313" key="3">
    <source>
        <dbReference type="EMBL" id="KAG9333693.1"/>
    </source>
</evidence>
<evidence type="ECO:0000256" key="1">
    <source>
        <dbReference type="SAM" id="MobiDB-lite"/>
    </source>
</evidence>
<organism evidence="3 4">
    <name type="scientific">Albula glossodonta</name>
    <name type="common">roundjaw bonefish</name>
    <dbReference type="NCBI Taxonomy" id="121402"/>
    <lineage>
        <taxon>Eukaryota</taxon>
        <taxon>Metazoa</taxon>
        <taxon>Chordata</taxon>
        <taxon>Craniata</taxon>
        <taxon>Vertebrata</taxon>
        <taxon>Euteleostomi</taxon>
        <taxon>Actinopterygii</taxon>
        <taxon>Neopterygii</taxon>
        <taxon>Teleostei</taxon>
        <taxon>Albuliformes</taxon>
        <taxon>Albulidae</taxon>
        <taxon>Albula</taxon>
    </lineage>
</organism>
<evidence type="ECO:0000256" key="2">
    <source>
        <dbReference type="SAM" id="Phobius"/>
    </source>
</evidence>
<dbReference type="EMBL" id="JAFBMS010000184">
    <property type="protein sequence ID" value="KAG9333693.1"/>
    <property type="molecule type" value="Genomic_DNA"/>
</dbReference>
<reference evidence="3" key="1">
    <citation type="thesis" date="2021" institute="BYU ScholarsArchive" country="Provo, UT, USA">
        <title>Applications of and Algorithms for Genome Assembly and Genomic Analyses with an Emphasis on Marine Teleosts.</title>
        <authorList>
            <person name="Pickett B.D."/>
        </authorList>
    </citation>
    <scope>NUCLEOTIDE SEQUENCE</scope>
    <source>
        <strain evidence="3">HI-2016</strain>
    </source>
</reference>
<comment type="caution">
    <text evidence="3">The sequence shown here is derived from an EMBL/GenBank/DDBJ whole genome shotgun (WGS) entry which is preliminary data.</text>
</comment>
<protein>
    <submittedName>
        <fullName evidence="3">Uncharacterized protein</fullName>
    </submittedName>
</protein>
<feature type="transmembrane region" description="Helical" evidence="2">
    <location>
        <begin position="33"/>
        <end position="52"/>
    </location>
</feature>
<gene>
    <name evidence="3" type="ORF">JZ751_010683</name>
</gene>